<organism evidence="4 5">
    <name type="scientific">Vibrio hippocampi</name>
    <dbReference type="NCBI Taxonomy" id="654686"/>
    <lineage>
        <taxon>Bacteria</taxon>
        <taxon>Pseudomonadati</taxon>
        <taxon>Pseudomonadota</taxon>
        <taxon>Gammaproteobacteria</taxon>
        <taxon>Vibrionales</taxon>
        <taxon>Vibrionaceae</taxon>
        <taxon>Vibrio</taxon>
    </lineage>
</organism>
<dbReference type="InterPro" id="IPR051220">
    <property type="entry name" value="TFA_Chaperone"/>
</dbReference>
<feature type="domain" description="Phage terminase large subunit GpA ATPase" evidence="2">
    <location>
        <begin position="46"/>
        <end position="296"/>
    </location>
</feature>
<evidence type="ECO:0000313" key="5">
    <source>
        <dbReference type="Proteomes" id="UP000838160"/>
    </source>
</evidence>
<protein>
    <recommendedName>
        <fullName evidence="6">Terminase</fullName>
    </recommendedName>
</protein>
<dbReference type="RefSeq" id="WP_237487241.1">
    <property type="nucleotide sequence ID" value="NZ_CAKLCM010000005.1"/>
</dbReference>
<dbReference type="PANTHER" id="PTHR34413:SF2">
    <property type="entry name" value="PROPHAGE TAIL FIBER ASSEMBLY PROTEIN HOMOLOG TFAE-RELATED"/>
    <property type="match status" value="1"/>
</dbReference>
<dbReference type="HAMAP" id="MF_04144">
    <property type="entry name" value="TERL_LAMBDA"/>
    <property type="match status" value="1"/>
</dbReference>
<dbReference type="EMBL" id="CAKLCM010000005">
    <property type="protein sequence ID" value="CAH0531222.1"/>
    <property type="molecule type" value="Genomic_DNA"/>
</dbReference>
<dbReference type="Pfam" id="PF20454">
    <property type="entry name" value="GpA_nuclease"/>
    <property type="match status" value="1"/>
</dbReference>
<keyword evidence="5" id="KW-1185">Reference proteome</keyword>
<evidence type="ECO:0000313" key="4">
    <source>
        <dbReference type="EMBL" id="CAH0531222.1"/>
    </source>
</evidence>
<comment type="caution">
    <text evidence="4">The sequence shown here is derived from an EMBL/GenBank/DDBJ whole genome shotgun (WGS) entry which is preliminary data.</text>
</comment>
<feature type="region of interest" description="Disordered" evidence="1">
    <location>
        <begin position="619"/>
        <end position="667"/>
    </location>
</feature>
<feature type="domain" description="Terminase large subunit GpA endonuclease" evidence="3">
    <location>
        <begin position="324"/>
        <end position="609"/>
    </location>
</feature>
<dbReference type="Proteomes" id="UP000838160">
    <property type="component" value="Unassembled WGS sequence"/>
</dbReference>
<evidence type="ECO:0008006" key="6">
    <source>
        <dbReference type="Google" id="ProtNLM"/>
    </source>
</evidence>
<proteinExistence type="inferred from homology"/>
<gene>
    <name evidence="4" type="ORF">VHP8226_04159</name>
</gene>
<name>A0ABN8DRV6_9VIBR</name>
<dbReference type="Gene3D" id="3.40.50.300">
    <property type="entry name" value="P-loop containing nucleotide triphosphate hydrolases"/>
    <property type="match status" value="1"/>
</dbReference>
<dbReference type="InterPro" id="IPR046453">
    <property type="entry name" value="GpA_ATPase"/>
</dbReference>
<evidence type="ECO:0000256" key="1">
    <source>
        <dbReference type="SAM" id="MobiDB-lite"/>
    </source>
</evidence>
<evidence type="ECO:0000259" key="2">
    <source>
        <dbReference type="Pfam" id="PF05876"/>
    </source>
</evidence>
<dbReference type="Pfam" id="PF05876">
    <property type="entry name" value="GpA_ATPase"/>
    <property type="match status" value="1"/>
</dbReference>
<feature type="compositionally biased region" description="Pro residues" evidence="1">
    <location>
        <begin position="630"/>
        <end position="647"/>
    </location>
</feature>
<evidence type="ECO:0000259" key="3">
    <source>
        <dbReference type="Pfam" id="PF20454"/>
    </source>
</evidence>
<dbReference type="InterPro" id="IPR027417">
    <property type="entry name" value="P-loop_NTPase"/>
</dbReference>
<dbReference type="PANTHER" id="PTHR34413">
    <property type="entry name" value="PROPHAGE TAIL FIBER ASSEMBLY PROTEIN HOMOLOG TFAE-RELATED-RELATED"/>
    <property type="match status" value="1"/>
</dbReference>
<dbReference type="InterPro" id="IPR046454">
    <property type="entry name" value="GpA_endonuclease"/>
</dbReference>
<sequence>MNILPAQIDNLQAAFRAGLRPLYRPPPMTAVEWANENFYLSSESSYQEGRWETLPFQVAIMNAMGNDEIRTVDLVKSARVGYSKVLLAVAGYQSEHKKRNILLYQPTDSAAQRFMKKQVETAIRDVPLWHKLAPWLGKKHRDNTIDSKRFTHGKQLWCFGGTAANNYREHSADTVIYDELAAFPPDVEAEGSPTFLGDKRIEGAVFPKSIRGSTPKIKGECQIERAAQESPHYLRFHLKCPHCGEEQYLKWGGPEEAFGIKWDEGDPTTAYYLCEHNGCVIRNQDLMEMQEVSGVWRCDRTAIWTVDGIDWYDETNHPIDVPEHVSFHIWTAYSPFTTWHRIVVDFLKAKDDVGKLKTFVNTTLGETWDNEVGEKLEWEDLHRRRELYPDGKMPNAVVYLTGGIDTQDDRYEGYIWGWGANEESWLVDRWILHGDPASDELKKKVAEKVRHQYTRFDGQVMGVSRWCWDSGGHYTDEVYSMSRKLGPTYVIPTKGASVYGKPIADFPRTPSKKGASKGCYLTIVGADNGKELIVNRLRVEPQPGVAVPGCMHLPMDDELCGEAELKQLTAERKVLKYKNGRKSYLWDAGKRRNEALDCTVLAVAALRISQQRFGLNLDTLTGGSGSAPSEPVPSKPKSKPTPSPSTPPTISDGGNWLGDVNKQGGWL</sequence>
<accession>A0ABN8DRV6</accession>
<dbReference type="InterPro" id="IPR008866">
    <property type="entry name" value="Phage_lambda_GpA-like"/>
</dbReference>
<reference evidence="4" key="1">
    <citation type="submission" date="2021-12" db="EMBL/GenBank/DDBJ databases">
        <authorList>
            <person name="Rodrigo-Torres L."/>
            <person name="Arahal R. D."/>
            <person name="Lucena T."/>
        </authorList>
    </citation>
    <scope>NUCLEOTIDE SEQUENCE</scope>
    <source>
        <strain evidence="4">CECT 8226</strain>
    </source>
</reference>